<dbReference type="InterPro" id="IPR018555">
    <property type="entry name" value="C630.06c-like"/>
</dbReference>
<sequence length="256" mass="28457">MFQIPSAKRVRRTELQSPASSPRSSPNPELEELIRSRITEEYTFANAPIPGDNDQPENAVGSDGEEAELILFAGPTGAATTPQTFRIRLSSPTIENGEPGFLVKKPRSYYFADEPDSNRIAQLLTVAVDGKAVLDMSRIPWAGCTFPWKVNTIARAGMTKSVLLGHPPALVTVEEKAHKRARKGKKSRIALRKKMQAQKNKQSEMARIAQEKEEADKEKRTRRNREKKVKRKEREKAKKAVGVGVDGAAEDIALQE</sequence>
<feature type="compositionally biased region" description="Basic residues" evidence="1">
    <location>
        <begin position="179"/>
        <end position="196"/>
    </location>
</feature>
<keyword evidence="3" id="KW-1185">Reference proteome</keyword>
<evidence type="ECO:0000313" key="2">
    <source>
        <dbReference type="EMBL" id="KAH7115013.1"/>
    </source>
</evidence>
<reference evidence="2" key="1">
    <citation type="journal article" date="2021" name="Nat. Commun.">
        <title>Genetic determinants of endophytism in the Arabidopsis root mycobiome.</title>
        <authorList>
            <person name="Mesny F."/>
            <person name="Miyauchi S."/>
            <person name="Thiergart T."/>
            <person name="Pickel B."/>
            <person name="Atanasova L."/>
            <person name="Karlsson M."/>
            <person name="Huettel B."/>
            <person name="Barry K.W."/>
            <person name="Haridas S."/>
            <person name="Chen C."/>
            <person name="Bauer D."/>
            <person name="Andreopoulos W."/>
            <person name="Pangilinan J."/>
            <person name="LaButti K."/>
            <person name="Riley R."/>
            <person name="Lipzen A."/>
            <person name="Clum A."/>
            <person name="Drula E."/>
            <person name="Henrissat B."/>
            <person name="Kohler A."/>
            <person name="Grigoriev I.V."/>
            <person name="Martin F.M."/>
            <person name="Hacquard S."/>
        </authorList>
    </citation>
    <scope>NUCLEOTIDE SEQUENCE</scope>
    <source>
        <strain evidence="2">MPI-CAGE-CH-0243</strain>
    </source>
</reference>
<feature type="compositionally biased region" description="Low complexity" evidence="1">
    <location>
        <begin position="17"/>
        <end position="28"/>
    </location>
</feature>
<evidence type="ECO:0000256" key="1">
    <source>
        <dbReference type="SAM" id="MobiDB-lite"/>
    </source>
</evidence>
<proteinExistence type="predicted"/>
<accession>A0A9P9D9F0</accession>
<feature type="compositionally biased region" description="Basic and acidic residues" evidence="1">
    <location>
        <begin position="201"/>
        <end position="219"/>
    </location>
</feature>
<evidence type="ECO:0000313" key="3">
    <source>
        <dbReference type="Proteomes" id="UP000700596"/>
    </source>
</evidence>
<feature type="region of interest" description="Disordered" evidence="1">
    <location>
        <begin position="1"/>
        <end position="30"/>
    </location>
</feature>
<feature type="compositionally biased region" description="Basic residues" evidence="1">
    <location>
        <begin position="220"/>
        <end position="231"/>
    </location>
</feature>
<organism evidence="2 3">
    <name type="scientific">Dendryphion nanum</name>
    <dbReference type="NCBI Taxonomy" id="256645"/>
    <lineage>
        <taxon>Eukaryota</taxon>
        <taxon>Fungi</taxon>
        <taxon>Dikarya</taxon>
        <taxon>Ascomycota</taxon>
        <taxon>Pezizomycotina</taxon>
        <taxon>Dothideomycetes</taxon>
        <taxon>Pleosporomycetidae</taxon>
        <taxon>Pleosporales</taxon>
        <taxon>Torulaceae</taxon>
        <taxon>Dendryphion</taxon>
    </lineage>
</organism>
<name>A0A9P9D9F0_9PLEO</name>
<dbReference type="Proteomes" id="UP000700596">
    <property type="component" value="Unassembled WGS sequence"/>
</dbReference>
<gene>
    <name evidence="2" type="ORF">B0J11DRAFT_121233</name>
</gene>
<dbReference type="OrthoDB" id="5425061at2759"/>
<dbReference type="EMBL" id="JAGMWT010000016">
    <property type="protein sequence ID" value="KAH7115013.1"/>
    <property type="molecule type" value="Genomic_DNA"/>
</dbReference>
<dbReference type="Pfam" id="PF09428">
    <property type="entry name" value="DUF2011"/>
    <property type="match status" value="1"/>
</dbReference>
<protein>
    <submittedName>
        <fullName evidence="2">Uncharacterized protein</fullName>
    </submittedName>
</protein>
<feature type="region of interest" description="Disordered" evidence="1">
    <location>
        <begin position="179"/>
        <end position="244"/>
    </location>
</feature>
<comment type="caution">
    <text evidence="2">The sequence shown here is derived from an EMBL/GenBank/DDBJ whole genome shotgun (WGS) entry which is preliminary data.</text>
</comment>
<dbReference type="AlphaFoldDB" id="A0A9P9D9F0"/>